<accession>M2QV92</accession>
<dbReference type="OrthoDB" id="3063971at2759"/>
<dbReference type="Proteomes" id="UP000016930">
    <property type="component" value="Unassembled WGS sequence"/>
</dbReference>
<dbReference type="HOGENOM" id="CLU_1440881_0_0_1"/>
<dbReference type="EMBL" id="KB445792">
    <property type="protein sequence ID" value="EMD41018.1"/>
    <property type="molecule type" value="Genomic_DNA"/>
</dbReference>
<dbReference type="SMART" id="SM00367">
    <property type="entry name" value="LRR_CC"/>
    <property type="match status" value="1"/>
</dbReference>
<dbReference type="InterPro" id="IPR006553">
    <property type="entry name" value="Leu-rich_rpt_Cys-con_subtyp"/>
</dbReference>
<evidence type="ECO:0008006" key="3">
    <source>
        <dbReference type="Google" id="ProtNLM"/>
    </source>
</evidence>
<protein>
    <recommendedName>
        <fullName evidence="3">F-box domain-containing protein</fullName>
    </recommendedName>
</protein>
<dbReference type="Gene3D" id="3.80.10.10">
    <property type="entry name" value="Ribonuclease Inhibitor"/>
    <property type="match status" value="1"/>
</dbReference>
<reference evidence="1 2" key="1">
    <citation type="journal article" date="2012" name="Proc. Natl. Acad. Sci. U.S.A.">
        <title>Comparative genomics of Ceriporiopsis subvermispora and Phanerochaete chrysosporium provide insight into selective ligninolysis.</title>
        <authorList>
            <person name="Fernandez-Fueyo E."/>
            <person name="Ruiz-Duenas F.J."/>
            <person name="Ferreira P."/>
            <person name="Floudas D."/>
            <person name="Hibbett D.S."/>
            <person name="Canessa P."/>
            <person name="Larrondo L.F."/>
            <person name="James T.Y."/>
            <person name="Seelenfreund D."/>
            <person name="Lobos S."/>
            <person name="Polanco R."/>
            <person name="Tello M."/>
            <person name="Honda Y."/>
            <person name="Watanabe T."/>
            <person name="Watanabe T."/>
            <person name="Ryu J.S."/>
            <person name="Kubicek C.P."/>
            <person name="Schmoll M."/>
            <person name="Gaskell J."/>
            <person name="Hammel K.E."/>
            <person name="St John F.J."/>
            <person name="Vanden Wymelenberg A."/>
            <person name="Sabat G."/>
            <person name="Splinter BonDurant S."/>
            <person name="Syed K."/>
            <person name="Yadav J.S."/>
            <person name="Doddapaneni H."/>
            <person name="Subramanian V."/>
            <person name="Lavin J.L."/>
            <person name="Oguiza J.A."/>
            <person name="Perez G."/>
            <person name="Pisabarro A.G."/>
            <person name="Ramirez L."/>
            <person name="Santoyo F."/>
            <person name="Master E."/>
            <person name="Coutinho P.M."/>
            <person name="Henrissat B."/>
            <person name="Lombard V."/>
            <person name="Magnuson J.K."/>
            <person name="Kuees U."/>
            <person name="Hori C."/>
            <person name="Igarashi K."/>
            <person name="Samejima M."/>
            <person name="Held B.W."/>
            <person name="Barry K.W."/>
            <person name="LaButti K.M."/>
            <person name="Lapidus A."/>
            <person name="Lindquist E.A."/>
            <person name="Lucas S.M."/>
            <person name="Riley R."/>
            <person name="Salamov A.A."/>
            <person name="Hoffmeister D."/>
            <person name="Schwenk D."/>
            <person name="Hadar Y."/>
            <person name="Yarden O."/>
            <person name="de Vries R.P."/>
            <person name="Wiebenga A."/>
            <person name="Stenlid J."/>
            <person name="Eastwood D."/>
            <person name="Grigoriev I.V."/>
            <person name="Berka R.M."/>
            <person name="Blanchette R.A."/>
            <person name="Kersten P."/>
            <person name="Martinez A.T."/>
            <person name="Vicuna R."/>
            <person name="Cullen D."/>
        </authorList>
    </citation>
    <scope>NUCLEOTIDE SEQUENCE [LARGE SCALE GENOMIC DNA]</scope>
    <source>
        <strain evidence="1 2">B</strain>
    </source>
</reference>
<organism evidence="1 2">
    <name type="scientific">Ceriporiopsis subvermispora (strain B)</name>
    <name type="common">White-rot fungus</name>
    <name type="synonym">Gelatoporia subvermispora</name>
    <dbReference type="NCBI Taxonomy" id="914234"/>
    <lineage>
        <taxon>Eukaryota</taxon>
        <taxon>Fungi</taxon>
        <taxon>Dikarya</taxon>
        <taxon>Basidiomycota</taxon>
        <taxon>Agaricomycotina</taxon>
        <taxon>Agaricomycetes</taxon>
        <taxon>Polyporales</taxon>
        <taxon>Gelatoporiaceae</taxon>
        <taxon>Gelatoporia</taxon>
    </lineage>
</organism>
<name>M2QV92_CERS8</name>
<evidence type="ECO:0000313" key="1">
    <source>
        <dbReference type="EMBL" id="EMD41018.1"/>
    </source>
</evidence>
<dbReference type="AlphaFoldDB" id="M2QV92"/>
<sequence length="188" mass="20969">MGYRQQPIGPSLQAFIEGSLPPLELLELHDIDLSPEAFAAVFSALPTLRELRLHESSISDGTLQLLSAPHGLCPRLTRLDLRWCGLMSGRALVELVRSRNIVDLEHGAAPSAIADPIAEIGVINCCFVRERDVLDLAGLTVCRVVMRETDDYCRSCDCCGNKRYRTRFRLRHMTNLSLEEAANIRLIV</sequence>
<keyword evidence="2" id="KW-1185">Reference proteome</keyword>
<gene>
    <name evidence="1" type="ORF">CERSUDRAFT_80667</name>
</gene>
<dbReference type="InterPro" id="IPR032675">
    <property type="entry name" value="LRR_dom_sf"/>
</dbReference>
<dbReference type="SUPFAM" id="SSF52047">
    <property type="entry name" value="RNI-like"/>
    <property type="match status" value="1"/>
</dbReference>
<proteinExistence type="predicted"/>
<dbReference type="STRING" id="914234.M2QV92"/>
<evidence type="ECO:0000313" key="2">
    <source>
        <dbReference type="Proteomes" id="UP000016930"/>
    </source>
</evidence>